<dbReference type="PANTHER" id="PTHR21600:SF44">
    <property type="entry name" value="RIBOSOMAL LARGE SUBUNIT PSEUDOURIDINE SYNTHASE D"/>
    <property type="match status" value="1"/>
</dbReference>
<dbReference type="AlphaFoldDB" id="A0A6M0H199"/>
<dbReference type="InterPro" id="IPR050188">
    <property type="entry name" value="RluA_PseudoU_synthase"/>
</dbReference>
<dbReference type="EC" id="5.4.99.-" evidence="5"/>
<dbReference type="RefSeq" id="WP_082761155.1">
    <property type="nucleotide sequence ID" value="NZ_JAAGPU010000001.1"/>
</dbReference>
<comment type="catalytic activity">
    <reaction evidence="1 5">
        <text>a uridine in RNA = a pseudouridine in RNA</text>
        <dbReference type="Rhea" id="RHEA:48348"/>
        <dbReference type="Rhea" id="RHEA-COMP:12068"/>
        <dbReference type="Rhea" id="RHEA-COMP:12069"/>
        <dbReference type="ChEBI" id="CHEBI:65314"/>
        <dbReference type="ChEBI" id="CHEBI:65315"/>
    </reaction>
</comment>
<sequence length="302" mass="34591">MDSNLIYKVESKGEGMKVRDYMKDVLELSGRFIKKVGLSDRIKINGNVVRLNYKLTEGDILIIQVEKKNESQNIIPEKMDIDVVYEDMDLIIVNKPVNMVVHPTKSYPKGTLSNGVLNYFRENDEKCIVRLVSRLDMNTSGLIMIAKNQFAHMSLAKSMENNLITKKYLAICHNNILEDSGTIDANIGIAKEDSIKRSVIDSGQRSVTHFKVLERFKKGSLVELNLETGRTHQIRVHLSYLNCPIYGDSLYGEEEGQYIKRQALHAYKLILPHPRTGEVIEVQKEMPEDMKRLIHILKEDTK</sequence>
<dbReference type="InterPro" id="IPR006225">
    <property type="entry name" value="PsdUridine_synth_RluC/D"/>
</dbReference>
<keyword evidence="4" id="KW-0694">RNA-binding</keyword>
<dbReference type="GO" id="GO:0003723">
    <property type="term" value="F:RNA binding"/>
    <property type="evidence" value="ECO:0007669"/>
    <property type="project" value="UniProtKB-KW"/>
</dbReference>
<keyword evidence="5" id="KW-0413">Isomerase</keyword>
<reference evidence="7 8" key="1">
    <citation type="submission" date="2020-02" db="EMBL/GenBank/DDBJ databases">
        <title>Genome assembly of a novel Clostridium senegalense strain.</title>
        <authorList>
            <person name="Gupta T.B."/>
            <person name="Jauregui R."/>
            <person name="Maclean P."/>
            <person name="Nawarathana A."/>
            <person name="Brightwell G."/>
        </authorList>
    </citation>
    <scope>NUCLEOTIDE SEQUENCE [LARGE SCALE GENOMIC DNA]</scope>
    <source>
        <strain evidence="7 8">AGRFS4</strain>
    </source>
</reference>
<dbReference type="GO" id="GO:0000455">
    <property type="term" value="P:enzyme-directed rRNA pseudouridine synthesis"/>
    <property type="evidence" value="ECO:0007669"/>
    <property type="project" value="TreeGrafter"/>
</dbReference>
<evidence type="ECO:0000259" key="6">
    <source>
        <dbReference type="Pfam" id="PF00849"/>
    </source>
</evidence>
<evidence type="ECO:0000313" key="7">
    <source>
        <dbReference type="EMBL" id="NEU03392.1"/>
    </source>
</evidence>
<dbReference type="PROSITE" id="PS50889">
    <property type="entry name" value="S4"/>
    <property type="match status" value="1"/>
</dbReference>
<evidence type="ECO:0000256" key="5">
    <source>
        <dbReference type="RuleBase" id="RU362028"/>
    </source>
</evidence>
<name>A0A6M0H199_9CLOT</name>
<feature type="active site" evidence="3">
    <location>
        <position position="136"/>
    </location>
</feature>
<dbReference type="InterPro" id="IPR020103">
    <property type="entry name" value="PsdUridine_synth_cat_dom_sf"/>
</dbReference>
<accession>A0A6M0H199</accession>
<dbReference type="Proteomes" id="UP000481872">
    <property type="component" value="Unassembled WGS sequence"/>
</dbReference>
<dbReference type="CDD" id="cd02869">
    <property type="entry name" value="PseudoU_synth_RluA_like"/>
    <property type="match status" value="1"/>
</dbReference>
<comment type="similarity">
    <text evidence="2 5">Belongs to the pseudouridine synthase RluA family.</text>
</comment>
<evidence type="ECO:0000256" key="4">
    <source>
        <dbReference type="PROSITE-ProRule" id="PRU00182"/>
    </source>
</evidence>
<dbReference type="InterPro" id="IPR006145">
    <property type="entry name" value="PsdUridine_synth_RsuA/RluA"/>
</dbReference>
<keyword evidence="8" id="KW-1185">Reference proteome</keyword>
<dbReference type="EMBL" id="JAAGPU010000001">
    <property type="protein sequence ID" value="NEU03392.1"/>
    <property type="molecule type" value="Genomic_DNA"/>
</dbReference>
<protein>
    <recommendedName>
        <fullName evidence="5">Pseudouridine synthase</fullName>
        <ecNumber evidence="5">5.4.99.-</ecNumber>
    </recommendedName>
</protein>
<organism evidence="7 8">
    <name type="scientific">Clostridium senegalense</name>
    <dbReference type="NCBI Taxonomy" id="1465809"/>
    <lineage>
        <taxon>Bacteria</taxon>
        <taxon>Bacillati</taxon>
        <taxon>Bacillota</taxon>
        <taxon>Clostridia</taxon>
        <taxon>Eubacteriales</taxon>
        <taxon>Clostridiaceae</taxon>
        <taxon>Clostridium</taxon>
    </lineage>
</organism>
<dbReference type="GO" id="GO:0009982">
    <property type="term" value="F:pseudouridine synthase activity"/>
    <property type="evidence" value="ECO:0007669"/>
    <property type="project" value="InterPro"/>
</dbReference>
<gene>
    <name evidence="7" type="ORF">G3M99_00705</name>
</gene>
<dbReference type="NCBIfam" id="TIGR00005">
    <property type="entry name" value="rluA_subfam"/>
    <property type="match status" value="1"/>
</dbReference>
<evidence type="ECO:0000313" key="8">
    <source>
        <dbReference type="Proteomes" id="UP000481872"/>
    </source>
</evidence>
<comment type="caution">
    <text evidence="7">The sequence shown here is derived from an EMBL/GenBank/DDBJ whole genome shotgun (WGS) entry which is preliminary data.</text>
</comment>
<dbReference type="Gene3D" id="3.30.2350.10">
    <property type="entry name" value="Pseudouridine synthase"/>
    <property type="match status" value="1"/>
</dbReference>
<dbReference type="SUPFAM" id="SSF55120">
    <property type="entry name" value="Pseudouridine synthase"/>
    <property type="match status" value="1"/>
</dbReference>
<comment type="function">
    <text evidence="5">Responsible for synthesis of pseudouridine from uracil.</text>
</comment>
<dbReference type="GO" id="GO:0140098">
    <property type="term" value="F:catalytic activity, acting on RNA"/>
    <property type="evidence" value="ECO:0007669"/>
    <property type="project" value="UniProtKB-ARBA"/>
</dbReference>
<dbReference type="Pfam" id="PF00849">
    <property type="entry name" value="PseudoU_synth_2"/>
    <property type="match status" value="1"/>
</dbReference>
<evidence type="ECO:0000256" key="3">
    <source>
        <dbReference type="PIRSR" id="PIRSR606225-1"/>
    </source>
</evidence>
<evidence type="ECO:0000256" key="2">
    <source>
        <dbReference type="ARBA" id="ARBA00010876"/>
    </source>
</evidence>
<feature type="domain" description="Pseudouridine synthase RsuA/RluA-like" evidence="6">
    <location>
        <begin position="89"/>
        <end position="239"/>
    </location>
</feature>
<dbReference type="PANTHER" id="PTHR21600">
    <property type="entry name" value="MITOCHONDRIAL RNA PSEUDOURIDINE SYNTHASE"/>
    <property type="match status" value="1"/>
</dbReference>
<proteinExistence type="inferred from homology"/>
<evidence type="ECO:0000256" key="1">
    <source>
        <dbReference type="ARBA" id="ARBA00000073"/>
    </source>
</evidence>